<dbReference type="GO" id="GO:0009306">
    <property type="term" value="P:protein secretion"/>
    <property type="evidence" value="ECO:0007669"/>
    <property type="project" value="InterPro"/>
</dbReference>
<protein>
    <submittedName>
        <fullName evidence="1">Uncharacterized protein</fullName>
    </submittedName>
</protein>
<organism evidence="1 2">
    <name type="scientific">Mycolicibacterium thermoresistibile</name>
    <name type="common">Mycobacterium thermoresistibile</name>
    <dbReference type="NCBI Taxonomy" id="1797"/>
    <lineage>
        <taxon>Bacteria</taxon>
        <taxon>Bacillati</taxon>
        <taxon>Actinomycetota</taxon>
        <taxon>Actinomycetes</taxon>
        <taxon>Mycobacteriales</taxon>
        <taxon>Mycobacteriaceae</taxon>
        <taxon>Mycolicibacterium</taxon>
    </lineage>
</organism>
<gene>
    <name evidence="1" type="ORF">RMCT_1850</name>
</gene>
<dbReference type="RefSeq" id="WP_081475526.1">
    <property type="nucleotide sequence ID" value="NZ_BCTB01000009.1"/>
</dbReference>
<evidence type="ECO:0000313" key="2">
    <source>
        <dbReference type="Proteomes" id="UP000069654"/>
    </source>
</evidence>
<dbReference type="EMBL" id="BCTB01000009">
    <property type="protein sequence ID" value="GAT14880.1"/>
    <property type="molecule type" value="Genomic_DNA"/>
</dbReference>
<evidence type="ECO:0000313" key="1">
    <source>
        <dbReference type="EMBL" id="GAT14880.1"/>
    </source>
</evidence>
<dbReference type="OrthoDB" id="4626779at2"/>
<accession>A0A100XE06</accession>
<sequence length="94" mass="9506">MLVDPELLRAFAKQVDDAAAVIAGIDVDGAATAAADGIGGSLTQWAAHQVGPHLGAAAKDIADDVLAMATAVRGAGDTYEVQDHILSDSFDGLF</sequence>
<dbReference type="Proteomes" id="UP000069654">
    <property type="component" value="Unassembled WGS sequence"/>
</dbReference>
<dbReference type="InterPro" id="IPR022536">
    <property type="entry name" value="EspC"/>
</dbReference>
<name>A0A100XE06_MYCTH</name>
<dbReference type="STRING" id="1797.RMCT_1850"/>
<dbReference type="Pfam" id="PF10824">
    <property type="entry name" value="T7SS_ESX_EspC"/>
    <property type="match status" value="1"/>
</dbReference>
<reference evidence="2" key="2">
    <citation type="submission" date="2016-02" db="EMBL/GenBank/DDBJ databases">
        <title>Draft genome sequence of five rapidly growing Mycobacterium species.</title>
        <authorList>
            <person name="Katahira K."/>
            <person name="Gotou Y."/>
            <person name="Iida K."/>
            <person name="Ogura Y."/>
            <person name="Hayashi T."/>
        </authorList>
    </citation>
    <scope>NUCLEOTIDE SEQUENCE [LARGE SCALE GENOMIC DNA]</scope>
    <source>
        <strain evidence="2">JCM6362</strain>
    </source>
</reference>
<proteinExistence type="predicted"/>
<reference evidence="1 2" key="1">
    <citation type="journal article" date="2016" name="Genome Announc.">
        <title>Draft Genome Sequences of Five Rapidly Growing Mycobacterium Species, M. thermoresistibile, M. fortuitum subsp. acetamidolyticum, M. canariasense, M. brisbanense, and M. novocastrense.</title>
        <authorList>
            <person name="Katahira K."/>
            <person name="Ogura Y."/>
            <person name="Gotoh Y."/>
            <person name="Hayashi T."/>
        </authorList>
    </citation>
    <scope>NUCLEOTIDE SEQUENCE [LARGE SCALE GENOMIC DNA]</scope>
    <source>
        <strain evidence="1 2">JCM6362</strain>
    </source>
</reference>
<comment type="caution">
    <text evidence="1">The sequence shown here is derived from an EMBL/GenBank/DDBJ whole genome shotgun (WGS) entry which is preliminary data.</text>
</comment>
<dbReference type="AlphaFoldDB" id="A0A100XE06"/>